<proteinExistence type="predicted"/>
<evidence type="ECO:0000313" key="1">
    <source>
        <dbReference type="EMBL" id="QUC66864.1"/>
    </source>
</evidence>
<name>A0AC61MW16_9FIRM</name>
<gene>
    <name evidence="1" type="ORF">JYE49_13615</name>
</gene>
<reference evidence="1" key="1">
    <citation type="submission" date="2021-01" db="EMBL/GenBank/DDBJ databases">
        <title>Complete genome sequence of Clostridiales bacterium R-7.</title>
        <authorList>
            <person name="Mahoney-Kurpe S.C."/>
            <person name="Palevich N."/>
            <person name="Koike S."/>
            <person name="Moon C.D."/>
            <person name="Attwood G.T."/>
        </authorList>
    </citation>
    <scope>NUCLEOTIDE SEQUENCE</scope>
    <source>
        <strain evidence="1">R-7</strain>
    </source>
</reference>
<organism evidence="1 2">
    <name type="scientific">Aristaeella hokkaidonensis</name>
    <dbReference type="NCBI Taxonomy" id="3046382"/>
    <lineage>
        <taxon>Bacteria</taxon>
        <taxon>Bacillati</taxon>
        <taxon>Bacillota</taxon>
        <taxon>Clostridia</taxon>
        <taxon>Eubacteriales</taxon>
        <taxon>Aristaeellaceae</taxon>
        <taxon>Aristaeella</taxon>
    </lineage>
</organism>
<sequence length="332" mass="36856">MTSIPRNANKVINTGRKSKFAKIMGSQWQLMLMSVPVLLYVLLFNYTPLWYWINAFKDFGNKNAFGKGNAAWFGLGNFAQLFRPNAEVVGGRMGLWNDFGQSVRNTLAMSLINLVFSTVAAIVLAILLNEVKNKGFKRTVQTVTYLPHFLSMIVVVSMTQNIFSTNGAVNNFLMNTGLIKDEIFWLGDKRYFWLLVGIVNVWKEVGWGTIIYISAMTSIDPCLYEAAAIDGAGRLQRILHVTLPGIKSTFVILLIMNIGHLMEAGFEIQYLLGRGVVYDVACTIDIFVLKYGTEKLDMGIATAAGIFKSVVAIVLLIVANVIAKALDEDTLI</sequence>
<keyword evidence="2" id="KW-1185">Reference proteome</keyword>
<protein>
    <submittedName>
        <fullName evidence="1">Sugar ABC transporter permease</fullName>
    </submittedName>
</protein>
<evidence type="ECO:0000313" key="2">
    <source>
        <dbReference type="Proteomes" id="UP000682782"/>
    </source>
</evidence>
<dbReference type="EMBL" id="CP068393">
    <property type="protein sequence ID" value="QUC66864.1"/>
    <property type="molecule type" value="Genomic_DNA"/>
</dbReference>
<accession>A0AC61MW16</accession>
<dbReference type="Proteomes" id="UP000682782">
    <property type="component" value="Chromosome"/>
</dbReference>